<dbReference type="GO" id="GO:0006935">
    <property type="term" value="P:chemotaxis"/>
    <property type="evidence" value="ECO:0007669"/>
    <property type="project" value="UniProtKB-KW"/>
</dbReference>
<evidence type="ECO:0000256" key="1">
    <source>
        <dbReference type="ARBA" id="ARBA00022500"/>
    </source>
</evidence>
<keyword evidence="6" id="KW-1185">Reference proteome</keyword>
<dbReference type="EMBL" id="JACHEN010000008">
    <property type="protein sequence ID" value="MBB6215555.1"/>
    <property type="molecule type" value="Genomic_DNA"/>
</dbReference>
<evidence type="ECO:0000256" key="2">
    <source>
        <dbReference type="ARBA" id="ARBA00029447"/>
    </source>
</evidence>
<reference evidence="5 6" key="1">
    <citation type="submission" date="2020-08" db="EMBL/GenBank/DDBJ databases">
        <title>Genomic Encyclopedia of Type Strains, Phase IV (KMG-IV): sequencing the most valuable type-strain genomes for metagenomic binning, comparative biology and taxonomic classification.</title>
        <authorList>
            <person name="Goeker M."/>
        </authorList>
    </citation>
    <scope>NUCLEOTIDE SEQUENCE [LARGE SCALE GENOMIC DNA]</scope>
    <source>
        <strain evidence="5 6">DSM 103526</strain>
    </source>
</reference>
<name>A0A841KZK5_9FIRM</name>
<dbReference type="InterPro" id="IPR004089">
    <property type="entry name" value="MCPsignal_dom"/>
</dbReference>
<comment type="similarity">
    <text evidence="2">Belongs to the methyl-accepting chemotaxis (MCP) protein family.</text>
</comment>
<dbReference type="PANTHER" id="PTHR43531:SF11">
    <property type="entry name" value="METHYL-ACCEPTING CHEMOTAXIS PROTEIN 3"/>
    <property type="match status" value="1"/>
</dbReference>
<dbReference type="InterPro" id="IPR051310">
    <property type="entry name" value="MCP_chemotaxis"/>
</dbReference>
<dbReference type="InterPro" id="IPR004090">
    <property type="entry name" value="Chemotax_Me-accpt_rcpt"/>
</dbReference>
<dbReference type="GO" id="GO:0004888">
    <property type="term" value="F:transmembrane signaling receptor activity"/>
    <property type="evidence" value="ECO:0007669"/>
    <property type="project" value="InterPro"/>
</dbReference>
<proteinExistence type="inferred from homology"/>
<dbReference type="Gene3D" id="1.10.287.950">
    <property type="entry name" value="Methyl-accepting chemotaxis protein"/>
    <property type="match status" value="1"/>
</dbReference>
<organism evidence="5 6">
    <name type="scientific">Anaerosolibacter carboniphilus</name>
    <dbReference type="NCBI Taxonomy" id="1417629"/>
    <lineage>
        <taxon>Bacteria</taxon>
        <taxon>Bacillati</taxon>
        <taxon>Bacillota</taxon>
        <taxon>Clostridia</taxon>
        <taxon>Peptostreptococcales</taxon>
        <taxon>Thermotaleaceae</taxon>
        <taxon>Anaerosolibacter</taxon>
    </lineage>
</organism>
<dbReference type="GO" id="GO:0005886">
    <property type="term" value="C:plasma membrane"/>
    <property type="evidence" value="ECO:0007669"/>
    <property type="project" value="TreeGrafter"/>
</dbReference>
<accession>A0A841KZK5</accession>
<evidence type="ECO:0000259" key="4">
    <source>
        <dbReference type="PROSITE" id="PS50111"/>
    </source>
</evidence>
<keyword evidence="3" id="KW-0807">Transducer</keyword>
<dbReference type="SMART" id="SM00283">
    <property type="entry name" value="MA"/>
    <property type="match status" value="1"/>
</dbReference>
<dbReference type="Pfam" id="PF00015">
    <property type="entry name" value="MCPsignal"/>
    <property type="match status" value="1"/>
</dbReference>
<evidence type="ECO:0000313" key="6">
    <source>
        <dbReference type="Proteomes" id="UP000579281"/>
    </source>
</evidence>
<dbReference type="SUPFAM" id="SSF58104">
    <property type="entry name" value="Methyl-accepting chemotaxis protein (MCP) signaling domain"/>
    <property type="match status" value="1"/>
</dbReference>
<gene>
    <name evidence="5" type="ORF">HNQ80_001644</name>
</gene>
<dbReference type="PRINTS" id="PR00260">
    <property type="entry name" value="CHEMTRNSDUCR"/>
</dbReference>
<feature type="domain" description="Methyl-accepting transducer" evidence="4">
    <location>
        <begin position="168"/>
        <end position="280"/>
    </location>
</feature>
<dbReference type="PROSITE" id="PS50111">
    <property type="entry name" value="CHEMOTAXIS_TRANSDUC_2"/>
    <property type="match status" value="1"/>
</dbReference>
<dbReference type="AlphaFoldDB" id="A0A841KZK5"/>
<dbReference type="Proteomes" id="UP000579281">
    <property type="component" value="Unassembled WGS sequence"/>
</dbReference>
<dbReference type="GO" id="GO:0007165">
    <property type="term" value="P:signal transduction"/>
    <property type="evidence" value="ECO:0007669"/>
    <property type="project" value="UniProtKB-KW"/>
</dbReference>
<evidence type="ECO:0000313" key="5">
    <source>
        <dbReference type="EMBL" id="MBB6215555.1"/>
    </source>
</evidence>
<protein>
    <recommendedName>
        <fullName evidence="4">Methyl-accepting transducer domain-containing protein</fullName>
    </recommendedName>
</protein>
<dbReference type="PANTHER" id="PTHR43531">
    <property type="entry name" value="PROTEIN ICFG"/>
    <property type="match status" value="1"/>
</dbReference>
<sequence length="280" mass="31264">MERIERKEIEDLLTLAPTIYDLMTTIQGEEIAMTISDKEKFLFSRWPSDFDLGIRQGDVVKETSGAYHVMATKKALRKEMDKSVFGIPYIVYCQPVFENEQVAGSINMAIKTVKKEMLLNSATHLENVTNEVFSSMQTVAARSNILQEIGDAMSREAAMSKEQLASTSDFISGIKKIADQINLLGLNAAIEAARVGEQGKGFMVVAEEIRKLSTESKIFVEKIQQFLQSVKTTSIVIEEKSRSMGRHTKEQSEISEDIVKSIETLTELVSKLKDIAVKIG</sequence>
<keyword evidence="1" id="KW-0145">Chemotaxis</keyword>
<evidence type="ECO:0000256" key="3">
    <source>
        <dbReference type="PROSITE-ProRule" id="PRU00284"/>
    </source>
</evidence>
<comment type="caution">
    <text evidence="5">The sequence shown here is derived from an EMBL/GenBank/DDBJ whole genome shotgun (WGS) entry which is preliminary data.</text>
</comment>